<feature type="transmembrane region" description="Helical" evidence="1">
    <location>
        <begin position="151"/>
        <end position="170"/>
    </location>
</feature>
<reference evidence="3" key="1">
    <citation type="journal article" date="2017" name="Genome Biol.">
        <title>Comparative genomics reveals high biological diversity and specific adaptations in the industrially and medically important fungal genus Aspergillus.</title>
        <authorList>
            <person name="de Vries R.P."/>
            <person name="Riley R."/>
            <person name="Wiebenga A."/>
            <person name="Aguilar-Osorio G."/>
            <person name="Amillis S."/>
            <person name="Uchima C.A."/>
            <person name="Anderluh G."/>
            <person name="Asadollahi M."/>
            <person name="Askin M."/>
            <person name="Barry K."/>
            <person name="Battaglia E."/>
            <person name="Bayram O."/>
            <person name="Benocci T."/>
            <person name="Braus-Stromeyer S.A."/>
            <person name="Caldana C."/>
            <person name="Canovas D."/>
            <person name="Cerqueira G.C."/>
            <person name="Chen F."/>
            <person name="Chen W."/>
            <person name="Choi C."/>
            <person name="Clum A."/>
            <person name="Dos Santos R.A."/>
            <person name="Damasio A.R."/>
            <person name="Diallinas G."/>
            <person name="Emri T."/>
            <person name="Fekete E."/>
            <person name="Flipphi M."/>
            <person name="Freyberg S."/>
            <person name="Gallo A."/>
            <person name="Gournas C."/>
            <person name="Habgood R."/>
            <person name="Hainaut M."/>
            <person name="Harispe M.L."/>
            <person name="Henrissat B."/>
            <person name="Hilden K.S."/>
            <person name="Hope R."/>
            <person name="Hossain A."/>
            <person name="Karabika E."/>
            <person name="Karaffa L."/>
            <person name="Karanyi Z."/>
            <person name="Krasevec N."/>
            <person name="Kuo A."/>
            <person name="Kusch H."/>
            <person name="LaButti K."/>
            <person name="Lagendijk E.L."/>
            <person name="Lapidus A."/>
            <person name="Levasseur A."/>
            <person name="Lindquist E."/>
            <person name="Lipzen A."/>
            <person name="Logrieco A.F."/>
            <person name="MacCabe A."/>
            <person name="Maekelae M.R."/>
            <person name="Malavazi I."/>
            <person name="Melin P."/>
            <person name="Meyer V."/>
            <person name="Mielnichuk N."/>
            <person name="Miskei M."/>
            <person name="Molnar A.P."/>
            <person name="Mule G."/>
            <person name="Ngan C.Y."/>
            <person name="Orejas M."/>
            <person name="Orosz E."/>
            <person name="Ouedraogo J.P."/>
            <person name="Overkamp K.M."/>
            <person name="Park H.-S."/>
            <person name="Perrone G."/>
            <person name="Piumi F."/>
            <person name="Punt P.J."/>
            <person name="Ram A.F."/>
            <person name="Ramon A."/>
            <person name="Rauscher S."/>
            <person name="Record E."/>
            <person name="Riano-Pachon D.M."/>
            <person name="Robert V."/>
            <person name="Roehrig J."/>
            <person name="Ruller R."/>
            <person name="Salamov A."/>
            <person name="Salih N.S."/>
            <person name="Samson R.A."/>
            <person name="Sandor E."/>
            <person name="Sanguinetti M."/>
            <person name="Schuetze T."/>
            <person name="Sepcic K."/>
            <person name="Shelest E."/>
            <person name="Sherlock G."/>
            <person name="Sophianopoulou V."/>
            <person name="Squina F.M."/>
            <person name="Sun H."/>
            <person name="Susca A."/>
            <person name="Todd R.B."/>
            <person name="Tsang A."/>
            <person name="Unkles S.E."/>
            <person name="van de Wiele N."/>
            <person name="van Rossen-Uffink D."/>
            <person name="Oliveira J.V."/>
            <person name="Vesth T.C."/>
            <person name="Visser J."/>
            <person name="Yu J.-H."/>
            <person name="Zhou M."/>
            <person name="Andersen M.R."/>
            <person name="Archer D.B."/>
            <person name="Baker S.E."/>
            <person name="Benoit I."/>
            <person name="Brakhage A.A."/>
            <person name="Braus G.H."/>
            <person name="Fischer R."/>
            <person name="Frisvad J.C."/>
            <person name="Goldman G.H."/>
            <person name="Houbraken J."/>
            <person name="Oakley B."/>
            <person name="Pocsi I."/>
            <person name="Scazzocchio C."/>
            <person name="Seiboth B."/>
            <person name="vanKuyk P.A."/>
            <person name="Wortman J."/>
            <person name="Dyer P.S."/>
            <person name="Grigoriev I.V."/>
        </authorList>
    </citation>
    <scope>NUCLEOTIDE SEQUENCE [LARGE SCALE GENOMIC DNA]</scope>
    <source>
        <strain evidence="3">CBS 583.65</strain>
    </source>
</reference>
<keyword evidence="3" id="KW-1185">Reference proteome</keyword>
<dbReference type="OrthoDB" id="4508627at2759"/>
<dbReference type="EMBL" id="KV878126">
    <property type="protein sequence ID" value="OJI98013.1"/>
    <property type="molecule type" value="Genomic_DNA"/>
</dbReference>
<evidence type="ECO:0000313" key="3">
    <source>
        <dbReference type="Proteomes" id="UP000184073"/>
    </source>
</evidence>
<accession>A0A1L9P962</accession>
<organism evidence="2 3">
    <name type="scientific">Aspergillus versicolor CBS 583.65</name>
    <dbReference type="NCBI Taxonomy" id="1036611"/>
    <lineage>
        <taxon>Eukaryota</taxon>
        <taxon>Fungi</taxon>
        <taxon>Dikarya</taxon>
        <taxon>Ascomycota</taxon>
        <taxon>Pezizomycotina</taxon>
        <taxon>Eurotiomycetes</taxon>
        <taxon>Eurotiomycetidae</taxon>
        <taxon>Eurotiales</taxon>
        <taxon>Aspergillaceae</taxon>
        <taxon>Aspergillus</taxon>
        <taxon>Aspergillus subgen. Nidulantes</taxon>
    </lineage>
</organism>
<evidence type="ECO:0008006" key="4">
    <source>
        <dbReference type="Google" id="ProtNLM"/>
    </source>
</evidence>
<protein>
    <recommendedName>
        <fullName evidence="4">Transcription factor domain-containing protein</fullName>
    </recommendedName>
</protein>
<gene>
    <name evidence="2" type="ORF">ASPVEDRAFT_79683</name>
</gene>
<evidence type="ECO:0000256" key="1">
    <source>
        <dbReference type="SAM" id="Phobius"/>
    </source>
</evidence>
<feature type="transmembrane region" description="Helical" evidence="1">
    <location>
        <begin position="87"/>
        <end position="105"/>
    </location>
</feature>
<proteinExistence type="predicted"/>
<keyword evidence="1" id="KW-1133">Transmembrane helix</keyword>
<dbReference type="VEuPathDB" id="FungiDB:ASPVEDRAFT_79683"/>
<dbReference type="RefSeq" id="XP_040663776.1">
    <property type="nucleotide sequence ID" value="XM_040816738.1"/>
</dbReference>
<dbReference type="AlphaFoldDB" id="A0A1L9P962"/>
<dbReference type="Proteomes" id="UP000184073">
    <property type="component" value="Unassembled WGS sequence"/>
</dbReference>
<sequence>MPRVLLDRQRCDQLTARAAEMTDALTFLATRLGVSTPAEGVWQLCLDEAVNRGLFSAVNIVDFEQLYVQQFYRHCPIFHLPSTSVETASLSLLMAIFMGGAILTYPRDTYHLAIGCLDLVEEYIFNLLDIDMIGGGRGGGILDVDEEEGKLLAFIEPVMAAIIVVCLQLSRNNAMIRRRLRTRRFPILVYAARSLSLFNVKHETEPSETNLAVTSAYAQKETYIR</sequence>
<evidence type="ECO:0000313" key="2">
    <source>
        <dbReference type="EMBL" id="OJI98013.1"/>
    </source>
</evidence>
<dbReference type="GeneID" id="63732249"/>
<dbReference type="STRING" id="1036611.A0A1L9P962"/>
<keyword evidence="1" id="KW-0812">Transmembrane</keyword>
<keyword evidence="1" id="KW-0472">Membrane</keyword>
<name>A0A1L9P962_ASPVE</name>